<evidence type="ECO:0000313" key="13">
    <source>
        <dbReference type="EMBL" id="RDK88491.1"/>
    </source>
</evidence>
<name>A0A370QJH0_9FLAO</name>
<evidence type="ECO:0000256" key="8">
    <source>
        <dbReference type="ARBA" id="ARBA00023027"/>
    </source>
</evidence>
<dbReference type="PANTHER" id="PTHR11806:SF0">
    <property type="entry name" value="PROTEIN MTO1 HOMOLOG, MITOCHONDRIAL"/>
    <property type="match status" value="1"/>
</dbReference>
<gene>
    <name evidence="11" type="primary">mnmG</name>
    <name evidence="11" type="synonym">gidA</name>
    <name evidence="13" type="ORF">C8D94_101365</name>
</gene>
<dbReference type="PROSITE" id="PS01281">
    <property type="entry name" value="GIDA_2"/>
    <property type="match status" value="1"/>
</dbReference>
<dbReference type="InterPro" id="IPR026904">
    <property type="entry name" value="MnmG_C"/>
</dbReference>
<keyword evidence="11" id="KW-0963">Cytoplasm</keyword>
<dbReference type="InterPro" id="IPR049312">
    <property type="entry name" value="GIDA_C_N"/>
</dbReference>
<dbReference type="GO" id="GO:0002098">
    <property type="term" value="P:tRNA wobble uridine modification"/>
    <property type="evidence" value="ECO:0007669"/>
    <property type="project" value="InterPro"/>
</dbReference>
<dbReference type="PROSITE" id="PS01280">
    <property type="entry name" value="GIDA_1"/>
    <property type="match status" value="1"/>
</dbReference>
<dbReference type="FunFam" id="3.50.50.60:FF:000002">
    <property type="entry name" value="tRNA uridine 5-carboxymethylaminomethyl modification enzyme MnmG"/>
    <property type="match status" value="1"/>
</dbReference>
<dbReference type="RefSeq" id="WP_115122190.1">
    <property type="nucleotide sequence ID" value="NZ_QRAO01000001.1"/>
</dbReference>
<evidence type="ECO:0000256" key="9">
    <source>
        <dbReference type="ARBA" id="ARBA00025948"/>
    </source>
</evidence>
<feature type="binding site" evidence="11">
    <location>
        <begin position="272"/>
        <end position="286"/>
    </location>
    <ligand>
        <name>NAD(+)</name>
        <dbReference type="ChEBI" id="CHEBI:57540"/>
    </ligand>
</feature>
<dbReference type="HAMAP" id="MF_00129">
    <property type="entry name" value="MnmG_GidA"/>
    <property type="match status" value="1"/>
</dbReference>
<comment type="subcellular location">
    <subcellularLocation>
        <location evidence="11">Cytoplasm</location>
    </subcellularLocation>
</comment>
<accession>A0A370QJH0</accession>
<evidence type="ECO:0000256" key="5">
    <source>
        <dbReference type="ARBA" id="ARBA00022630"/>
    </source>
</evidence>
<evidence type="ECO:0000256" key="7">
    <source>
        <dbReference type="ARBA" id="ARBA00022827"/>
    </source>
</evidence>
<evidence type="ECO:0000259" key="12">
    <source>
        <dbReference type="SMART" id="SM01228"/>
    </source>
</evidence>
<comment type="cofactor">
    <cofactor evidence="1 11">
        <name>FAD</name>
        <dbReference type="ChEBI" id="CHEBI:57692"/>
    </cofactor>
</comment>
<dbReference type="GO" id="GO:0050660">
    <property type="term" value="F:flavin adenine dinucleotide binding"/>
    <property type="evidence" value="ECO:0007669"/>
    <property type="project" value="UniProtKB-UniRule"/>
</dbReference>
<keyword evidence="5 11" id="KW-0285">Flavoprotein</keyword>
<dbReference type="PANTHER" id="PTHR11806">
    <property type="entry name" value="GLUCOSE INHIBITED DIVISION PROTEIN A"/>
    <property type="match status" value="1"/>
</dbReference>
<evidence type="ECO:0000256" key="10">
    <source>
        <dbReference type="ARBA" id="ARBA00031800"/>
    </source>
</evidence>
<comment type="caution">
    <text evidence="13">The sequence shown here is derived from an EMBL/GenBank/DDBJ whole genome shotgun (WGS) entry which is preliminary data.</text>
</comment>
<evidence type="ECO:0000256" key="6">
    <source>
        <dbReference type="ARBA" id="ARBA00022694"/>
    </source>
</evidence>
<organism evidence="13 14">
    <name type="scientific">Marinirhabdus gelatinilytica</name>
    <dbReference type="NCBI Taxonomy" id="1703343"/>
    <lineage>
        <taxon>Bacteria</taxon>
        <taxon>Pseudomonadati</taxon>
        <taxon>Bacteroidota</taxon>
        <taxon>Flavobacteriia</taxon>
        <taxon>Flavobacteriales</taxon>
        <taxon>Flavobacteriaceae</taxon>
    </lineage>
</organism>
<keyword evidence="6 11" id="KW-0819">tRNA processing</keyword>
<dbReference type="Gene3D" id="3.50.50.60">
    <property type="entry name" value="FAD/NAD(P)-binding domain"/>
    <property type="match status" value="2"/>
</dbReference>
<comment type="caution">
    <text evidence="11">Lacks conserved residue(s) required for the propagation of feature annotation.</text>
</comment>
<dbReference type="SMART" id="SM01228">
    <property type="entry name" value="GIDA_assoc_3"/>
    <property type="match status" value="1"/>
</dbReference>
<dbReference type="SUPFAM" id="SSF51905">
    <property type="entry name" value="FAD/NAD(P)-binding domain"/>
    <property type="match status" value="1"/>
</dbReference>
<dbReference type="Gene3D" id="1.10.150.570">
    <property type="entry name" value="GidA associated domain, C-terminal subdomain"/>
    <property type="match status" value="1"/>
</dbReference>
<dbReference type="InterPro" id="IPR040131">
    <property type="entry name" value="MnmG_N"/>
</dbReference>
<evidence type="ECO:0000256" key="3">
    <source>
        <dbReference type="ARBA" id="ARBA00007653"/>
    </source>
</evidence>
<feature type="binding site" evidence="11">
    <location>
        <begin position="12"/>
        <end position="17"/>
    </location>
    <ligand>
        <name>FAD</name>
        <dbReference type="ChEBI" id="CHEBI:57692"/>
    </ligand>
</feature>
<dbReference type="InterPro" id="IPR036188">
    <property type="entry name" value="FAD/NAD-bd_sf"/>
</dbReference>
<evidence type="ECO:0000256" key="11">
    <source>
        <dbReference type="HAMAP-Rule" id="MF_00129"/>
    </source>
</evidence>
<dbReference type="InterPro" id="IPR044920">
    <property type="entry name" value="MnmG_C_subdom_sf"/>
</dbReference>
<dbReference type="GO" id="GO:0005829">
    <property type="term" value="C:cytosol"/>
    <property type="evidence" value="ECO:0007669"/>
    <property type="project" value="TreeGrafter"/>
</dbReference>
<sequence length="623" mass="69833">MFEKEYDVVVVGGGHAGSEAAAAAANMGSKTLLITMNLQNIAQMSCNPAMGGIAKGQIVREIDALGGYSGIVSDTSAIQFKMLNMSKGPAMWSPRVQSDRMRFAEDWRNMLERTENLDFYQEMVSGIVTEKGKVVGVKTSLGLEVRSKTVVLTNGTFLNGLIHIGEKQFGGGRAGERAATGITKDLVELGFESGRMKTGTPPRVDGRSLDFSKMILQPGDENPQKFSFLDCTKPLTKQRPCHMSYTSERVHDLLREGFDRSPMFNGAIKSVGPRYCPSIEDKINRFADKDRHQLFVEPEGWNTVEYYINGFSTSLPEDVQFKALRECDGFENVKFFRPGYAIEYDYFPPTQLLHTLETKLVDGLYFAGQINGTTGYEEAASQGLMAGINASLKVQEKEPFILNRDEAYIGVLIDDLITKGTEEPYRMFTSRAEYRTLLRQDNADFRLTPKGYKLGLASEERLKKMEKKKENAGAFVQFFKNTSVSHTEANPILESKNSATVSQSDKMFKLFSRPEITMEDMRKIDAVEDYVQDKDLTFEELQQTEIQVKYAGYIAKEKNNADKLNRLEGIKIPKNFDYSKLKSLSYEAREKLKAIQPATISQASRISGVSPNDISVMLVYMGR</sequence>
<evidence type="ECO:0000313" key="14">
    <source>
        <dbReference type="Proteomes" id="UP000255317"/>
    </source>
</evidence>
<dbReference type="OrthoDB" id="9815560at2"/>
<dbReference type="Pfam" id="PF21680">
    <property type="entry name" value="GIDA_C_1st"/>
    <property type="match status" value="1"/>
</dbReference>
<dbReference type="FunFam" id="1.10.150.570:FF:000001">
    <property type="entry name" value="tRNA uridine 5-carboxymethylaminomethyl modification enzyme MnmG"/>
    <property type="match status" value="1"/>
</dbReference>
<dbReference type="Pfam" id="PF01134">
    <property type="entry name" value="GIDA"/>
    <property type="match status" value="1"/>
</dbReference>
<dbReference type="Pfam" id="PF13932">
    <property type="entry name" value="SAM_GIDA_C"/>
    <property type="match status" value="1"/>
</dbReference>
<keyword evidence="14" id="KW-1185">Reference proteome</keyword>
<comment type="similarity">
    <text evidence="3 11">Belongs to the MnmG family.</text>
</comment>
<feature type="domain" description="tRNA uridine 5-carboxymethylaminomethyl modification enzyme C-terminal subdomain" evidence="12">
    <location>
        <begin position="548"/>
        <end position="619"/>
    </location>
</feature>
<dbReference type="GO" id="GO:0030488">
    <property type="term" value="P:tRNA methylation"/>
    <property type="evidence" value="ECO:0007669"/>
    <property type="project" value="TreeGrafter"/>
</dbReference>
<dbReference type="AlphaFoldDB" id="A0A370QJH0"/>
<evidence type="ECO:0000256" key="2">
    <source>
        <dbReference type="ARBA" id="ARBA00003717"/>
    </source>
</evidence>
<keyword evidence="8 11" id="KW-0520">NAD</keyword>
<evidence type="ECO:0000256" key="1">
    <source>
        <dbReference type="ARBA" id="ARBA00001974"/>
    </source>
</evidence>
<dbReference type="InterPro" id="IPR004416">
    <property type="entry name" value="MnmG"/>
</dbReference>
<dbReference type="Proteomes" id="UP000255317">
    <property type="component" value="Unassembled WGS sequence"/>
</dbReference>
<dbReference type="InterPro" id="IPR047001">
    <property type="entry name" value="MnmG_C_subdom"/>
</dbReference>
<comment type="subunit">
    <text evidence="9 11">Homodimer. Heterotetramer of two MnmE and two MnmG subunits.</text>
</comment>
<protein>
    <recommendedName>
        <fullName evidence="4 11">tRNA uridine 5-carboxymethylaminomethyl modification enzyme MnmG</fullName>
    </recommendedName>
    <alternativeName>
        <fullName evidence="10 11">Glucose-inhibited division protein A</fullName>
    </alternativeName>
</protein>
<evidence type="ECO:0000256" key="4">
    <source>
        <dbReference type="ARBA" id="ARBA00020461"/>
    </source>
</evidence>
<dbReference type="InterPro" id="IPR002218">
    <property type="entry name" value="MnmG-rel"/>
</dbReference>
<reference evidence="13 14" key="1">
    <citation type="submission" date="2018-07" db="EMBL/GenBank/DDBJ databases">
        <title>Genomic Encyclopedia of Type Strains, Phase IV (KMG-IV): sequencing the most valuable type-strain genomes for metagenomic binning, comparative biology and taxonomic classification.</title>
        <authorList>
            <person name="Goeker M."/>
        </authorList>
    </citation>
    <scope>NUCLEOTIDE SEQUENCE [LARGE SCALE GENOMIC DNA]</scope>
    <source>
        <strain evidence="13 14">DSM 101478</strain>
    </source>
</reference>
<dbReference type="InterPro" id="IPR020595">
    <property type="entry name" value="MnmG-rel_CS"/>
</dbReference>
<dbReference type="EMBL" id="QRAO01000001">
    <property type="protein sequence ID" value="RDK88491.1"/>
    <property type="molecule type" value="Genomic_DNA"/>
</dbReference>
<keyword evidence="7 11" id="KW-0274">FAD</keyword>
<comment type="function">
    <text evidence="2 11">NAD-binding protein involved in the addition of a carboxymethylaminomethyl (cmnm) group at the wobble position (U34) of certain tRNAs, forming tRNA-cmnm(5)s(2)U34.</text>
</comment>
<dbReference type="Gene3D" id="1.10.10.1800">
    <property type="entry name" value="tRNA uridine 5-carboxymethylaminomethyl modification enzyme MnmG/GidA"/>
    <property type="match status" value="1"/>
</dbReference>
<proteinExistence type="inferred from homology"/>
<dbReference type="NCBIfam" id="TIGR00136">
    <property type="entry name" value="mnmG_gidA"/>
    <property type="match status" value="1"/>
</dbReference>